<gene>
    <name evidence="1" type="ORF">NQ317_009972</name>
</gene>
<reference evidence="1" key="1">
    <citation type="journal article" date="2023" name="Insect Mol. Biol.">
        <title>Genome sequencing provides insights into the evolution of gene families encoding plant cell wall-degrading enzymes in longhorned beetles.</title>
        <authorList>
            <person name="Shin N.R."/>
            <person name="Okamura Y."/>
            <person name="Kirsch R."/>
            <person name="Pauchet Y."/>
        </authorList>
    </citation>
    <scope>NUCLEOTIDE SEQUENCE</scope>
    <source>
        <strain evidence="1">MMC_N1</strain>
    </source>
</reference>
<protein>
    <submittedName>
        <fullName evidence="1">Uncharacterized protein</fullName>
    </submittedName>
</protein>
<name>A0ABQ9K709_9CUCU</name>
<evidence type="ECO:0000313" key="2">
    <source>
        <dbReference type="Proteomes" id="UP001162164"/>
    </source>
</evidence>
<proteinExistence type="predicted"/>
<dbReference type="EMBL" id="JAPWTJ010000001">
    <property type="protein sequence ID" value="KAJ8986263.1"/>
    <property type="molecule type" value="Genomic_DNA"/>
</dbReference>
<sequence length="431" mass="50128">MAFIQTVQLNYDKLQNKETVNILWKEIIKDEICESHLDQIIEYSFHYPVDTEAYLEELLLQFDALNKENLRTIDGHLKACIYFIKDNTLTNPAKMFFLKLLKTYCIQEYLEPYLLRGTVNTFVASLMFSCPEMHENIKTVGHLPMCCMNSLREIIVSEEEGDRLKCILESLFKGLRKCVAGTIPDRKAAVNITILFIRDVIHDDINDNNFPYLLEAFATLWGYDDFDYYEDAVKIMNLFKVQFYKEIIRKMVLLTQSKNYKRYLTNISQLLYELAKNPPPYDLRKIEVLYYCAIRNVMYQFVNKDRDIADTAVLLFKRLCLLQDNPLLTSIFNQFECTGKFINISAEALLLSLIRIVDEKWGASPRNQNLLIIFSKFLSYTRNINIDLVQNSLKGICYDASPSALKPSLIILHEVFCIMAVKGEVPVGKQC</sequence>
<keyword evidence="2" id="KW-1185">Reference proteome</keyword>
<dbReference type="Proteomes" id="UP001162164">
    <property type="component" value="Unassembled WGS sequence"/>
</dbReference>
<comment type="caution">
    <text evidence="1">The sequence shown here is derived from an EMBL/GenBank/DDBJ whole genome shotgun (WGS) entry which is preliminary data.</text>
</comment>
<evidence type="ECO:0000313" key="1">
    <source>
        <dbReference type="EMBL" id="KAJ8986263.1"/>
    </source>
</evidence>
<accession>A0ABQ9K709</accession>
<organism evidence="1 2">
    <name type="scientific">Molorchus minor</name>
    <dbReference type="NCBI Taxonomy" id="1323400"/>
    <lineage>
        <taxon>Eukaryota</taxon>
        <taxon>Metazoa</taxon>
        <taxon>Ecdysozoa</taxon>
        <taxon>Arthropoda</taxon>
        <taxon>Hexapoda</taxon>
        <taxon>Insecta</taxon>
        <taxon>Pterygota</taxon>
        <taxon>Neoptera</taxon>
        <taxon>Endopterygota</taxon>
        <taxon>Coleoptera</taxon>
        <taxon>Polyphaga</taxon>
        <taxon>Cucujiformia</taxon>
        <taxon>Chrysomeloidea</taxon>
        <taxon>Cerambycidae</taxon>
        <taxon>Lamiinae</taxon>
        <taxon>Monochamini</taxon>
        <taxon>Molorchus</taxon>
    </lineage>
</organism>